<organism evidence="1 2">
    <name type="scientific">Racocetra persica</name>
    <dbReference type="NCBI Taxonomy" id="160502"/>
    <lineage>
        <taxon>Eukaryota</taxon>
        <taxon>Fungi</taxon>
        <taxon>Fungi incertae sedis</taxon>
        <taxon>Mucoromycota</taxon>
        <taxon>Glomeromycotina</taxon>
        <taxon>Glomeromycetes</taxon>
        <taxon>Diversisporales</taxon>
        <taxon>Gigasporaceae</taxon>
        <taxon>Racocetra</taxon>
    </lineage>
</organism>
<evidence type="ECO:0000313" key="2">
    <source>
        <dbReference type="Proteomes" id="UP000789920"/>
    </source>
</evidence>
<sequence length="93" mass="10475">LTTLIRTLYCSIPFTNDPLNSLAPSIINNAGHLRGFLGSLYIVSIAFQTSELVFDVNATVYLYLVATSINTKDWNKSRAHYSRSYEEQFAISH</sequence>
<dbReference type="Proteomes" id="UP000789920">
    <property type="component" value="Unassembled WGS sequence"/>
</dbReference>
<protein>
    <submittedName>
        <fullName evidence="1">14060_t:CDS:1</fullName>
    </submittedName>
</protein>
<keyword evidence="2" id="KW-1185">Reference proteome</keyword>
<gene>
    <name evidence="1" type="ORF">RPERSI_LOCUS32577</name>
</gene>
<dbReference type="EMBL" id="CAJVQC010136588">
    <property type="protein sequence ID" value="CAG8843020.1"/>
    <property type="molecule type" value="Genomic_DNA"/>
</dbReference>
<reference evidence="1" key="1">
    <citation type="submission" date="2021-06" db="EMBL/GenBank/DDBJ databases">
        <authorList>
            <person name="Kallberg Y."/>
            <person name="Tangrot J."/>
            <person name="Rosling A."/>
        </authorList>
    </citation>
    <scope>NUCLEOTIDE SEQUENCE</scope>
    <source>
        <strain evidence="1">MA461A</strain>
    </source>
</reference>
<proteinExistence type="predicted"/>
<accession>A0ACA9SMW4</accession>
<comment type="caution">
    <text evidence="1">The sequence shown here is derived from an EMBL/GenBank/DDBJ whole genome shotgun (WGS) entry which is preliminary data.</text>
</comment>
<name>A0ACA9SMW4_9GLOM</name>
<evidence type="ECO:0000313" key="1">
    <source>
        <dbReference type="EMBL" id="CAG8843020.1"/>
    </source>
</evidence>
<feature type="non-terminal residue" evidence="1">
    <location>
        <position position="1"/>
    </location>
</feature>